<dbReference type="KEGG" id="aprs:BI364_02770"/>
<feature type="region of interest" description="Disordered" evidence="1">
    <location>
        <begin position="109"/>
        <end position="137"/>
    </location>
</feature>
<protein>
    <submittedName>
        <fullName evidence="2">Uncharacterized protein</fullName>
    </submittedName>
</protein>
<evidence type="ECO:0000313" key="2">
    <source>
        <dbReference type="EMBL" id="AOU97069.1"/>
    </source>
</evidence>
<gene>
    <name evidence="2" type="ORF">BI364_02770</name>
</gene>
<feature type="region of interest" description="Disordered" evidence="1">
    <location>
        <begin position="62"/>
        <end position="86"/>
    </location>
</feature>
<reference evidence="3" key="1">
    <citation type="submission" date="2016-09" db="EMBL/GenBank/DDBJ databases">
        <title>Acidihalobacter prosperus F5.</title>
        <authorList>
            <person name="Khaleque H.N."/>
            <person name="Ramsay J.P."/>
            <person name="Kaksonen A.H."/>
            <person name="Boxall N.J."/>
            <person name="Watkin E.L.J."/>
        </authorList>
    </citation>
    <scope>NUCLEOTIDE SEQUENCE [LARGE SCALE GENOMIC DNA]</scope>
    <source>
        <strain evidence="3">F5</strain>
    </source>
</reference>
<evidence type="ECO:0000256" key="1">
    <source>
        <dbReference type="SAM" id="MobiDB-lite"/>
    </source>
</evidence>
<accession>A0A1D8IKR8</accession>
<dbReference type="Proteomes" id="UP000095401">
    <property type="component" value="Chromosome"/>
</dbReference>
<proteinExistence type="predicted"/>
<dbReference type="RefSeq" id="WP_070077458.1">
    <property type="nucleotide sequence ID" value="NZ_CP017415.1"/>
</dbReference>
<feature type="region of interest" description="Disordered" evidence="1">
    <location>
        <begin position="23"/>
        <end position="44"/>
    </location>
</feature>
<name>A0A1D8IKR8_9GAMM</name>
<evidence type="ECO:0000313" key="3">
    <source>
        <dbReference type="Proteomes" id="UP000095401"/>
    </source>
</evidence>
<keyword evidence="3" id="KW-1185">Reference proteome</keyword>
<feature type="compositionally biased region" description="Polar residues" evidence="1">
    <location>
        <begin position="109"/>
        <end position="127"/>
    </location>
</feature>
<sequence>MTISSIPGSNNLFAQLNLRNTTASNTNQTPAGLTIGGQNQSSQGGGLVNSVLQALSQIGVGQTSGSTNTAVSSTLTTNNSASTSGATSQSATQMALASFIQSLMAALQGQSGTNGTTDPNAQTTGNPGMQGMHHHGGHHLQAALQNLIQQLSGTSSSSATSGTTSSQSTSSLANLQQSFQSLVTAMGSNSSSTSLTGFLQAFSNGLPGSNTSAVGNLLQTSI</sequence>
<feature type="compositionally biased region" description="Low complexity" evidence="1">
    <location>
        <begin position="66"/>
        <end position="86"/>
    </location>
</feature>
<dbReference type="AlphaFoldDB" id="A0A1D8IKR8"/>
<organism evidence="2 3">
    <name type="scientific">Acidihalobacter yilgarnensis</name>
    <dbReference type="NCBI Taxonomy" id="2819280"/>
    <lineage>
        <taxon>Bacteria</taxon>
        <taxon>Pseudomonadati</taxon>
        <taxon>Pseudomonadota</taxon>
        <taxon>Gammaproteobacteria</taxon>
        <taxon>Chromatiales</taxon>
        <taxon>Ectothiorhodospiraceae</taxon>
        <taxon>Acidihalobacter</taxon>
    </lineage>
</organism>
<dbReference type="EMBL" id="CP017415">
    <property type="protein sequence ID" value="AOU97069.1"/>
    <property type="molecule type" value="Genomic_DNA"/>
</dbReference>